<keyword evidence="3" id="KW-1185">Reference proteome</keyword>
<evidence type="ECO:0000313" key="3">
    <source>
        <dbReference type="Proteomes" id="UP000242146"/>
    </source>
</evidence>
<gene>
    <name evidence="2" type="ORF">DM01DRAFT_183571</name>
</gene>
<keyword evidence="1" id="KW-0812">Transmembrane</keyword>
<organism evidence="2 3">
    <name type="scientific">Hesseltinella vesiculosa</name>
    <dbReference type="NCBI Taxonomy" id="101127"/>
    <lineage>
        <taxon>Eukaryota</taxon>
        <taxon>Fungi</taxon>
        <taxon>Fungi incertae sedis</taxon>
        <taxon>Mucoromycota</taxon>
        <taxon>Mucoromycotina</taxon>
        <taxon>Mucoromycetes</taxon>
        <taxon>Mucorales</taxon>
        <taxon>Cunninghamellaceae</taxon>
        <taxon>Hesseltinella</taxon>
    </lineage>
</organism>
<evidence type="ECO:0000256" key="1">
    <source>
        <dbReference type="SAM" id="Phobius"/>
    </source>
</evidence>
<dbReference type="Proteomes" id="UP000242146">
    <property type="component" value="Unassembled WGS sequence"/>
</dbReference>
<protein>
    <submittedName>
        <fullName evidence="2">Uncharacterized protein</fullName>
    </submittedName>
</protein>
<sequence length="110" mass="12580">MIFSGSLSFTVLYTSTKCHINLITQKCCAVFAFFFYETKRIAAFSFRAVAFLFMSVVFLFFKGTWAAFRFFYPTISDFYKIKGSCTVCMGIIKLKRTTKRSSSSDVPVVD</sequence>
<dbReference type="EMBL" id="MCGT01000010">
    <property type="protein sequence ID" value="ORX56144.1"/>
    <property type="molecule type" value="Genomic_DNA"/>
</dbReference>
<accession>A0A1X2GKT8</accession>
<reference evidence="2 3" key="1">
    <citation type="submission" date="2016-07" db="EMBL/GenBank/DDBJ databases">
        <title>Pervasive Adenine N6-methylation of Active Genes in Fungi.</title>
        <authorList>
            <consortium name="DOE Joint Genome Institute"/>
            <person name="Mondo S.J."/>
            <person name="Dannebaum R.O."/>
            <person name="Kuo R.C."/>
            <person name="Labutti K."/>
            <person name="Haridas S."/>
            <person name="Kuo A."/>
            <person name="Salamov A."/>
            <person name="Ahrendt S.R."/>
            <person name="Lipzen A."/>
            <person name="Sullivan W."/>
            <person name="Andreopoulos W.B."/>
            <person name="Clum A."/>
            <person name="Lindquist E."/>
            <person name="Daum C."/>
            <person name="Ramamoorthy G.K."/>
            <person name="Gryganskyi A."/>
            <person name="Culley D."/>
            <person name="Magnuson J.K."/>
            <person name="James T.Y."/>
            <person name="O'Malley M.A."/>
            <person name="Stajich J.E."/>
            <person name="Spatafora J.W."/>
            <person name="Visel A."/>
            <person name="Grigoriev I.V."/>
        </authorList>
    </citation>
    <scope>NUCLEOTIDE SEQUENCE [LARGE SCALE GENOMIC DNA]</scope>
    <source>
        <strain evidence="2 3">NRRL 3301</strain>
    </source>
</reference>
<feature type="transmembrane region" description="Helical" evidence="1">
    <location>
        <begin position="41"/>
        <end position="61"/>
    </location>
</feature>
<comment type="caution">
    <text evidence="2">The sequence shown here is derived from an EMBL/GenBank/DDBJ whole genome shotgun (WGS) entry which is preliminary data.</text>
</comment>
<keyword evidence="1" id="KW-1133">Transmembrane helix</keyword>
<keyword evidence="1" id="KW-0472">Membrane</keyword>
<name>A0A1X2GKT8_9FUNG</name>
<proteinExistence type="predicted"/>
<dbReference type="AlphaFoldDB" id="A0A1X2GKT8"/>
<evidence type="ECO:0000313" key="2">
    <source>
        <dbReference type="EMBL" id="ORX56144.1"/>
    </source>
</evidence>